<keyword evidence="2" id="KW-0732">Signal</keyword>
<reference evidence="4" key="1">
    <citation type="submission" date="2022-05" db="EMBL/GenBank/DDBJ databases">
        <title>An RpoN-dependent PEP-CTERM gene is involved in floc formation of an Aquincola tertiaricarbonis strain.</title>
        <authorList>
            <person name="Qiu D."/>
            <person name="Xia M."/>
        </authorList>
    </citation>
    <scope>NUCLEOTIDE SEQUENCE</scope>
    <source>
        <strain evidence="4">RN12</strain>
    </source>
</reference>
<evidence type="ECO:0000256" key="2">
    <source>
        <dbReference type="SAM" id="SignalP"/>
    </source>
</evidence>
<dbReference type="NCBIfam" id="TIGR02595">
    <property type="entry name" value="PEP_CTERM"/>
    <property type="match status" value="1"/>
</dbReference>
<evidence type="ECO:0000259" key="3">
    <source>
        <dbReference type="Pfam" id="PF07589"/>
    </source>
</evidence>
<dbReference type="EMBL" id="CP097636">
    <property type="protein sequence ID" value="URI09958.1"/>
    <property type="molecule type" value="Genomic_DNA"/>
</dbReference>
<keyword evidence="1" id="KW-0472">Membrane</keyword>
<dbReference type="Pfam" id="PF07589">
    <property type="entry name" value="PEP-CTERM"/>
    <property type="match status" value="1"/>
</dbReference>
<evidence type="ECO:0000256" key="1">
    <source>
        <dbReference type="SAM" id="Phobius"/>
    </source>
</evidence>
<feature type="domain" description="Ice-binding protein C-terminal" evidence="3">
    <location>
        <begin position="134"/>
        <end position="159"/>
    </location>
</feature>
<organism evidence="4 5">
    <name type="scientific">Aquincola tertiaricarbonis</name>
    <dbReference type="NCBI Taxonomy" id="391953"/>
    <lineage>
        <taxon>Bacteria</taxon>
        <taxon>Pseudomonadati</taxon>
        <taxon>Pseudomonadota</taxon>
        <taxon>Betaproteobacteria</taxon>
        <taxon>Burkholderiales</taxon>
        <taxon>Sphaerotilaceae</taxon>
        <taxon>Aquincola</taxon>
    </lineage>
</organism>
<protein>
    <submittedName>
        <fullName evidence="4">FxDxF family PEP-CTERM protein</fullName>
    </submittedName>
</protein>
<evidence type="ECO:0000313" key="5">
    <source>
        <dbReference type="Proteomes" id="UP001056201"/>
    </source>
</evidence>
<dbReference type="Proteomes" id="UP001056201">
    <property type="component" value="Chromosome 2"/>
</dbReference>
<keyword evidence="1" id="KW-0812">Transmembrane</keyword>
<accession>A0ABY4SAE2</accession>
<proteinExistence type="predicted"/>
<dbReference type="InterPro" id="IPR013424">
    <property type="entry name" value="Ice-binding_C"/>
</dbReference>
<gene>
    <name evidence="4" type="ORF">MW290_30955</name>
</gene>
<feature type="chain" id="PRO_5045149964" evidence="2">
    <location>
        <begin position="24"/>
        <end position="161"/>
    </location>
</feature>
<dbReference type="NCBIfam" id="NF038126">
    <property type="entry name" value="PEP_CTERM_FxDxF"/>
    <property type="match status" value="1"/>
</dbReference>
<dbReference type="PROSITE" id="PS51257">
    <property type="entry name" value="PROKAR_LIPOPROTEIN"/>
    <property type="match status" value="1"/>
</dbReference>
<evidence type="ECO:0000313" key="4">
    <source>
        <dbReference type="EMBL" id="URI09958.1"/>
    </source>
</evidence>
<keyword evidence="1" id="KW-1133">Transmembrane helix</keyword>
<feature type="signal peptide" evidence="2">
    <location>
        <begin position="1"/>
        <end position="23"/>
    </location>
</feature>
<sequence length="161" mass="16296">MKQLFKQTAVLAAVVLACAQANAASTVFATSFEDSISVGGTDLALVNVAGNFRNTFGFTLTSAATITAGLSSVIPSTFGSAFFTLENYTSSTPFGSGAIGEAFTATLAAGDYFYSVKGVGAAGSTYALKSVVAAVPEPETYALFLAGLGAVGFLAARRRSN</sequence>
<name>A0ABY4SAE2_AQUTE</name>
<feature type="transmembrane region" description="Helical" evidence="1">
    <location>
        <begin position="140"/>
        <end position="156"/>
    </location>
</feature>
<keyword evidence="5" id="KW-1185">Reference proteome</keyword>
<dbReference type="RefSeq" id="WP_250198169.1">
    <property type="nucleotide sequence ID" value="NZ_CP097636.1"/>
</dbReference>